<dbReference type="EMBL" id="BAAAZR010000008">
    <property type="protein sequence ID" value="GAA3813245.1"/>
    <property type="molecule type" value="Genomic_DNA"/>
</dbReference>
<keyword evidence="3" id="KW-0418">Kinase</keyword>
<dbReference type="PROSITE" id="PS00108">
    <property type="entry name" value="PROTEIN_KINASE_ST"/>
    <property type="match status" value="1"/>
</dbReference>
<dbReference type="PROSITE" id="PS50011">
    <property type="entry name" value="PROTEIN_KINASE_DOM"/>
    <property type="match status" value="1"/>
</dbReference>
<protein>
    <recommendedName>
        <fullName evidence="7">Protein kinase domain-containing protein</fullName>
    </recommendedName>
</protein>
<dbReference type="SUPFAM" id="SSF56112">
    <property type="entry name" value="Protein kinase-like (PK-like)"/>
    <property type="match status" value="1"/>
</dbReference>
<evidence type="ECO:0000256" key="5">
    <source>
        <dbReference type="PROSITE-ProRule" id="PRU10141"/>
    </source>
</evidence>
<keyword evidence="1" id="KW-0808">Transferase</keyword>
<feature type="region of interest" description="Disordered" evidence="6">
    <location>
        <begin position="344"/>
        <end position="416"/>
    </location>
</feature>
<evidence type="ECO:0000313" key="8">
    <source>
        <dbReference type="EMBL" id="GAA3813245.1"/>
    </source>
</evidence>
<reference evidence="9" key="1">
    <citation type="journal article" date="2019" name="Int. J. Syst. Evol. Microbiol.">
        <title>The Global Catalogue of Microorganisms (GCM) 10K type strain sequencing project: providing services to taxonomists for standard genome sequencing and annotation.</title>
        <authorList>
            <consortium name="The Broad Institute Genomics Platform"/>
            <consortium name="The Broad Institute Genome Sequencing Center for Infectious Disease"/>
            <person name="Wu L."/>
            <person name="Ma J."/>
        </authorList>
    </citation>
    <scope>NUCLEOTIDE SEQUENCE [LARGE SCALE GENOMIC DNA]</scope>
    <source>
        <strain evidence="9">JCM 16908</strain>
    </source>
</reference>
<sequence length="591" mass="62898">MIGGGAWPQRVEALYPGDPAVIGPYRIAGRLGSGGMGVVYAGVDGYGVRAAVKLIQAAYAGDPEFRARFGREINLVSRVQGVCTAKVLAADPAAPQPWLATEYVQGPTLDQFVATQGSVEGAELRSLAAGLAEALVAIHAAGVVHRDLKPTNVILGPGGPRVVDFGIARTLDATAITRSGMVIGSPGWISPEEYYDQPITPAVDVYGWGLLVTYAASGKAPFGPGRPEVLALRTLHESVDTQAVPDQLRPLVDRALAKDPDQRPSALEVLAAVIEEPGQRPYRTVTITSLLDRTWAGRIPPEAPWPSVTDPPHPNAARRRYLAVAGTATAIVLSVFGIATVAASSGAKEPQGREDKAGASAVAMSTAPTPSTTISPTPPTISPSPVSDRTSTPSSTPTPTPTPTVSVGPTRTPKPRTVHFASERGIEAELPIGWEASGSADVYCILPPFTLGISRANCLGGLEISRGNEYDPTSESFGWDQSNAVCNLASQAFKPPNDAWRYDGLTRPGPKLLLHNYVSVGGHRASHARWKYSCYYRTMISEIWYVPDLKVVFFADGITDKHRSAYLKIMSSVDFSRLVKLLRKPTLEETN</sequence>
<name>A0ABP7I9Y5_9ACTN</name>
<gene>
    <name evidence="8" type="ORF">GCM10022226_37450</name>
</gene>
<dbReference type="PANTHER" id="PTHR43289:SF34">
    <property type="entry name" value="SERINE_THREONINE-PROTEIN KINASE YBDM-RELATED"/>
    <property type="match status" value="1"/>
</dbReference>
<evidence type="ECO:0000256" key="6">
    <source>
        <dbReference type="SAM" id="MobiDB-lite"/>
    </source>
</evidence>
<dbReference type="PROSITE" id="PS00107">
    <property type="entry name" value="PROTEIN_KINASE_ATP"/>
    <property type="match status" value="1"/>
</dbReference>
<keyword evidence="2 5" id="KW-0547">Nucleotide-binding</keyword>
<feature type="compositionally biased region" description="Low complexity" evidence="6">
    <location>
        <begin position="383"/>
        <end position="395"/>
    </location>
</feature>
<evidence type="ECO:0000256" key="3">
    <source>
        <dbReference type="ARBA" id="ARBA00022777"/>
    </source>
</evidence>
<feature type="compositionally biased region" description="Low complexity" evidence="6">
    <location>
        <begin position="359"/>
        <end position="375"/>
    </location>
</feature>
<keyword evidence="4 5" id="KW-0067">ATP-binding</keyword>
<evidence type="ECO:0000259" key="7">
    <source>
        <dbReference type="PROSITE" id="PS50011"/>
    </source>
</evidence>
<accession>A0ABP7I9Y5</accession>
<organism evidence="8 9">
    <name type="scientific">Sphaerisporangium flaviroseum</name>
    <dbReference type="NCBI Taxonomy" id="509199"/>
    <lineage>
        <taxon>Bacteria</taxon>
        <taxon>Bacillati</taxon>
        <taxon>Actinomycetota</taxon>
        <taxon>Actinomycetes</taxon>
        <taxon>Streptosporangiales</taxon>
        <taxon>Streptosporangiaceae</taxon>
        <taxon>Sphaerisporangium</taxon>
    </lineage>
</organism>
<feature type="domain" description="Protein kinase" evidence="7">
    <location>
        <begin position="25"/>
        <end position="283"/>
    </location>
</feature>
<feature type="binding site" evidence="5">
    <location>
        <position position="53"/>
    </location>
    <ligand>
        <name>ATP</name>
        <dbReference type="ChEBI" id="CHEBI:30616"/>
    </ligand>
</feature>
<comment type="caution">
    <text evidence="8">The sequence shown here is derived from an EMBL/GenBank/DDBJ whole genome shotgun (WGS) entry which is preliminary data.</text>
</comment>
<dbReference type="SMART" id="SM00220">
    <property type="entry name" value="S_TKc"/>
    <property type="match status" value="1"/>
</dbReference>
<dbReference type="InterPro" id="IPR017441">
    <property type="entry name" value="Protein_kinase_ATP_BS"/>
</dbReference>
<proteinExistence type="predicted"/>
<dbReference type="CDD" id="cd14014">
    <property type="entry name" value="STKc_PknB_like"/>
    <property type="match status" value="1"/>
</dbReference>
<dbReference type="InterPro" id="IPR011009">
    <property type="entry name" value="Kinase-like_dom_sf"/>
</dbReference>
<evidence type="ECO:0000313" key="9">
    <source>
        <dbReference type="Proteomes" id="UP001500888"/>
    </source>
</evidence>
<dbReference type="InterPro" id="IPR000719">
    <property type="entry name" value="Prot_kinase_dom"/>
</dbReference>
<evidence type="ECO:0000256" key="4">
    <source>
        <dbReference type="ARBA" id="ARBA00022840"/>
    </source>
</evidence>
<evidence type="ECO:0000256" key="1">
    <source>
        <dbReference type="ARBA" id="ARBA00022679"/>
    </source>
</evidence>
<dbReference type="PANTHER" id="PTHR43289">
    <property type="entry name" value="MITOGEN-ACTIVATED PROTEIN KINASE KINASE KINASE 20-RELATED"/>
    <property type="match status" value="1"/>
</dbReference>
<dbReference type="Proteomes" id="UP001500888">
    <property type="component" value="Unassembled WGS sequence"/>
</dbReference>
<dbReference type="Pfam" id="PF00069">
    <property type="entry name" value="Pkinase"/>
    <property type="match status" value="1"/>
</dbReference>
<dbReference type="Gene3D" id="1.10.510.10">
    <property type="entry name" value="Transferase(Phosphotransferase) domain 1"/>
    <property type="match status" value="1"/>
</dbReference>
<evidence type="ECO:0000256" key="2">
    <source>
        <dbReference type="ARBA" id="ARBA00022741"/>
    </source>
</evidence>
<keyword evidence="9" id="KW-1185">Reference proteome</keyword>
<dbReference type="InterPro" id="IPR008271">
    <property type="entry name" value="Ser/Thr_kinase_AS"/>
</dbReference>
<dbReference type="Gene3D" id="3.30.200.20">
    <property type="entry name" value="Phosphorylase Kinase, domain 1"/>
    <property type="match status" value="1"/>
</dbReference>